<evidence type="ECO:0000256" key="2">
    <source>
        <dbReference type="ARBA" id="ARBA00022525"/>
    </source>
</evidence>
<organism evidence="9 10">
    <name type="scientific">Thalassiosira oceanica</name>
    <name type="common">Marine diatom</name>
    <dbReference type="NCBI Taxonomy" id="159749"/>
    <lineage>
        <taxon>Eukaryota</taxon>
        <taxon>Sar</taxon>
        <taxon>Stramenopiles</taxon>
        <taxon>Ochrophyta</taxon>
        <taxon>Bacillariophyta</taxon>
        <taxon>Coscinodiscophyceae</taxon>
        <taxon>Thalassiosirophycidae</taxon>
        <taxon>Thalassiosirales</taxon>
        <taxon>Thalassiosiraceae</taxon>
        <taxon>Thalassiosira</taxon>
    </lineage>
</organism>
<dbReference type="NCBIfam" id="NF033679">
    <property type="entry name" value="DNRLRE_dom"/>
    <property type="match status" value="1"/>
</dbReference>
<dbReference type="SUPFAM" id="SSF117074">
    <property type="entry name" value="Hypothetical protein PA1324"/>
    <property type="match status" value="1"/>
</dbReference>
<dbReference type="OrthoDB" id="9986966at2759"/>
<evidence type="ECO:0000313" key="10">
    <source>
        <dbReference type="Proteomes" id="UP000266841"/>
    </source>
</evidence>
<dbReference type="OMA" id="ENRIWSH"/>
<dbReference type="InterPro" id="IPR033764">
    <property type="entry name" value="Sdr_B"/>
</dbReference>
<feature type="compositionally biased region" description="Polar residues" evidence="4">
    <location>
        <begin position="547"/>
        <end position="564"/>
    </location>
</feature>
<dbReference type="Gene3D" id="2.60.40.10">
    <property type="entry name" value="Immunoglobulins"/>
    <property type="match status" value="1"/>
</dbReference>
<dbReference type="PANTHER" id="PTHR41775">
    <property type="entry name" value="SECRETED PROTEIN-RELATED"/>
    <property type="match status" value="1"/>
</dbReference>
<dbReference type="EMBL" id="AGNL01047834">
    <property type="protein sequence ID" value="EJK46300.1"/>
    <property type="molecule type" value="Genomic_DNA"/>
</dbReference>
<keyword evidence="2" id="KW-0964">Secreted</keyword>
<dbReference type="PANTHER" id="PTHR41775:SF1">
    <property type="entry name" value="PEPTIDASE M6-LIKE DOMAIN-CONTAINING PROTEIN"/>
    <property type="match status" value="1"/>
</dbReference>
<dbReference type="PROSITE" id="PS51257">
    <property type="entry name" value="PROKAR_LIPOPROTEIN"/>
    <property type="match status" value="1"/>
</dbReference>
<feature type="domain" description="SD-repeat containing protein B" evidence="7">
    <location>
        <begin position="847"/>
        <end position="953"/>
    </location>
</feature>
<comment type="subcellular location">
    <subcellularLocation>
        <location evidence="1">Secreted</location>
    </subcellularLocation>
</comment>
<dbReference type="GO" id="GO:0005576">
    <property type="term" value="C:extracellular region"/>
    <property type="evidence" value="ECO:0007669"/>
    <property type="project" value="UniProtKB-SubCell"/>
</dbReference>
<evidence type="ECO:0000259" key="6">
    <source>
        <dbReference type="Pfam" id="PF05547"/>
    </source>
</evidence>
<dbReference type="GO" id="GO:0008233">
    <property type="term" value="F:peptidase activity"/>
    <property type="evidence" value="ECO:0007669"/>
    <property type="project" value="InterPro"/>
</dbReference>
<dbReference type="Pfam" id="PF17210">
    <property type="entry name" value="SdrD_B"/>
    <property type="match status" value="1"/>
</dbReference>
<sequence length="1185" mass="129104">MKRCRPTTLLNVIGGAFLACVVGAGEGQSSGVLPVPPVASTHSDEAVVHLPHPSWKIGNESVITSSRRLGEGIGIGHHSTRGKFHNLVFLLRFADHTSRPLPSHADISRLYNSDDEPDGHDDVIPTGSVRRVYDVNSYGAFTIDTTVVPWITLSHNEEYYADGNHGFTKFKEAIFEALTVLDNDEPNNPRLSQFMANFRFEDFDRDEDGALDGLGFMHSGYGAEFSGDDCYGAKNENRIWSHKGGLDWKSSHEDVRVNRYYVSSALRGKCHGRIVRMGVISHEIGHSLGLPDLYDGTFEGAGLGAYDFMSQSWGIDGTGTYPPILSAWTKVNAGWANALVIGEDGRYELEASTTSKIVLKITHGFPSGEYLLLENRQPNSFDSKIKQGGIAIYKVDENVDDQRSRGFPGQDGWPSNGKHYKVALLGADGSFDLEVGNNQADDGDLWHASSKLRELKSGNSVYPNTDSYQNGLIRQSGLRIYDFTQSSNKMRFRVEGIPSMPEPTKRPSSRPSSLPTSKPSTTRPTKLPSSLPTSSPPSAIPTSRPSNPTSHPTENPTAEPSTSRPTHDCDNLCLTPIVESDCPKNLRALRSCSDVQFGDFCEADGECQTDQFLNNCRGYDVYRRHPCPEQTKTDLTADESSPETPIIGANDNLLATRDAELPNHNQDTSDLAAMKENKSPEDVSSPVLITLQRATVGPGSNDSQTSDAYFASGFVSAYTSTEGGTMTNWANTQLIDKPSSSLTAPPSTGPTTRTASVMESKTAHIADSHIADSGSDCPYYPGWNIGLNYCLKDCQSPTYMENNPIFEFVSLQACCSLHYQGKESCTVESLAAIEKQVSAGEELPSIHGRVWEDANGNNWQDPSERVFSAAMHGVMVHLYSCGSDQPSTGTRTSADGSYVLDDINPGSYYLRISTPPGYHLSKYHARVNAAYDSDFDEVSGRTKCFELVMGREKRINAGFIANDPTATIVADERANPVLESGAQTFFLTHNKSGSKGSRGKVLRPQTTLSHAKSFLRGSSSNVSSADGVVVSIHPTDDATIHSATQIGVVGREDFNVVGPQAGWRDEFLMKFDLQSQAIGGNDYRKARSAMLRLYSLSSSPSGGIVHTATSQSWDATSVNWSTAPEVSEQIANIGRTKQNQFVDVDVTGAIAKTRDANLTLRVTAEESNTFWVAKYGKVIELRLSF</sequence>
<evidence type="ECO:0000256" key="1">
    <source>
        <dbReference type="ARBA" id="ARBA00004613"/>
    </source>
</evidence>
<evidence type="ECO:0000256" key="5">
    <source>
        <dbReference type="SAM" id="SignalP"/>
    </source>
</evidence>
<evidence type="ECO:0000256" key="4">
    <source>
        <dbReference type="SAM" id="MobiDB-lite"/>
    </source>
</evidence>
<evidence type="ECO:0000256" key="3">
    <source>
        <dbReference type="ARBA" id="ARBA00022729"/>
    </source>
</evidence>
<keyword evidence="10" id="KW-1185">Reference proteome</keyword>
<dbReference type="NCBIfam" id="TIGR03296">
    <property type="entry name" value="M6dom_TIGR03296"/>
    <property type="match status" value="1"/>
</dbReference>
<evidence type="ECO:0008006" key="11">
    <source>
        <dbReference type="Google" id="ProtNLM"/>
    </source>
</evidence>
<accession>K0R2I1</accession>
<comment type="caution">
    <text evidence="9">The sequence shown here is derived from an EMBL/GenBank/DDBJ whole genome shotgun (WGS) entry which is preliminary data.</text>
</comment>
<name>K0R2I1_THAOC</name>
<dbReference type="AlphaFoldDB" id="K0R2I1"/>
<evidence type="ECO:0000259" key="7">
    <source>
        <dbReference type="Pfam" id="PF17210"/>
    </source>
</evidence>
<gene>
    <name evidence="9" type="ORF">THAOC_35040</name>
</gene>
<evidence type="ECO:0000259" key="8">
    <source>
        <dbReference type="Pfam" id="PF24517"/>
    </source>
</evidence>
<feature type="region of interest" description="Disordered" evidence="4">
    <location>
        <begin position="492"/>
        <end position="567"/>
    </location>
</feature>
<keyword evidence="3 5" id="KW-0732">Signal</keyword>
<dbReference type="SUPFAM" id="SSF55486">
    <property type="entry name" value="Metalloproteases ('zincins'), catalytic domain"/>
    <property type="match status" value="1"/>
</dbReference>
<feature type="compositionally biased region" description="Low complexity" evidence="4">
    <location>
        <begin position="509"/>
        <end position="533"/>
    </location>
</feature>
<feature type="chain" id="PRO_5003839863" description="Peptidase M6-like domain-containing protein" evidence="5">
    <location>
        <begin position="28"/>
        <end position="1185"/>
    </location>
</feature>
<protein>
    <recommendedName>
        <fullName evidence="11">Peptidase M6-like domain-containing protein</fullName>
    </recommendedName>
</protein>
<evidence type="ECO:0000313" key="9">
    <source>
        <dbReference type="EMBL" id="EJK46300.1"/>
    </source>
</evidence>
<dbReference type="InterPro" id="IPR013783">
    <property type="entry name" value="Ig-like_fold"/>
</dbReference>
<proteinExistence type="predicted"/>
<dbReference type="InterPro" id="IPR008757">
    <property type="entry name" value="Peptidase_M6-like_domain"/>
</dbReference>
<feature type="domain" description="Carbohydrate-binding module family 96" evidence="8">
    <location>
        <begin position="1030"/>
        <end position="1168"/>
    </location>
</feature>
<dbReference type="eggNOG" id="ENOG502S1RF">
    <property type="taxonomic scope" value="Eukaryota"/>
</dbReference>
<dbReference type="Pfam" id="PF24517">
    <property type="entry name" value="CBM96"/>
    <property type="match status" value="1"/>
</dbReference>
<dbReference type="Pfam" id="PF05547">
    <property type="entry name" value="Peptidase_M6"/>
    <property type="match status" value="1"/>
</dbReference>
<reference evidence="9 10" key="1">
    <citation type="journal article" date="2012" name="Genome Biol.">
        <title>Genome and low-iron response of an oceanic diatom adapted to chronic iron limitation.</title>
        <authorList>
            <person name="Lommer M."/>
            <person name="Specht M."/>
            <person name="Roy A.S."/>
            <person name="Kraemer L."/>
            <person name="Andreson R."/>
            <person name="Gutowska M.A."/>
            <person name="Wolf J."/>
            <person name="Bergner S.V."/>
            <person name="Schilhabel M.B."/>
            <person name="Klostermeier U.C."/>
            <person name="Beiko R.G."/>
            <person name="Rosenstiel P."/>
            <person name="Hippler M."/>
            <person name="Laroche J."/>
        </authorList>
    </citation>
    <scope>NUCLEOTIDE SEQUENCE [LARGE SCALE GENOMIC DNA]</scope>
    <source>
        <strain evidence="9 10">CCMP1005</strain>
    </source>
</reference>
<dbReference type="GO" id="GO:0006508">
    <property type="term" value="P:proteolysis"/>
    <property type="evidence" value="ECO:0007669"/>
    <property type="project" value="InterPro"/>
</dbReference>
<feature type="signal peptide" evidence="5">
    <location>
        <begin position="1"/>
        <end position="27"/>
    </location>
</feature>
<dbReference type="InterPro" id="IPR055372">
    <property type="entry name" value="CBM96"/>
</dbReference>
<dbReference type="Proteomes" id="UP000266841">
    <property type="component" value="Unassembled WGS sequence"/>
</dbReference>
<feature type="domain" description="Peptidase M6-like" evidence="6">
    <location>
        <begin position="127"/>
        <end position="330"/>
    </location>
</feature>